<dbReference type="Gene3D" id="1.10.10.10">
    <property type="entry name" value="Winged helix-like DNA-binding domain superfamily/Winged helix DNA-binding domain"/>
    <property type="match status" value="1"/>
</dbReference>
<sequence length="98" mass="11104">MADLTGFQRDLLFVLSGMGTPSGSELMSEVEQSQDRPVLHGRLYSNLDELVEAGYIEKGELDGRTNYYALTDEGYEKLRARHEWEQEHLEARPAADAE</sequence>
<name>A0ABD5QE72_9EURY</name>
<dbReference type="InterPro" id="IPR036388">
    <property type="entry name" value="WH-like_DNA-bd_sf"/>
</dbReference>
<dbReference type="Pfam" id="PF03551">
    <property type="entry name" value="PadR"/>
    <property type="match status" value="1"/>
</dbReference>
<dbReference type="InterPro" id="IPR036390">
    <property type="entry name" value="WH_DNA-bd_sf"/>
</dbReference>
<accession>A0ABD5QE72</accession>
<comment type="caution">
    <text evidence="2">The sequence shown here is derived from an EMBL/GenBank/DDBJ whole genome shotgun (WGS) entry which is preliminary data.</text>
</comment>
<dbReference type="Proteomes" id="UP001595925">
    <property type="component" value="Unassembled WGS sequence"/>
</dbReference>
<keyword evidence="3" id="KW-1185">Reference proteome</keyword>
<feature type="domain" description="Transcription regulator PadR N-terminal" evidence="1">
    <location>
        <begin position="21"/>
        <end position="79"/>
    </location>
</feature>
<dbReference type="SUPFAM" id="SSF46785">
    <property type="entry name" value="Winged helix' DNA-binding domain"/>
    <property type="match status" value="1"/>
</dbReference>
<evidence type="ECO:0000259" key="1">
    <source>
        <dbReference type="Pfam" id="PF03551"/>
    </source>
</evidence>
<protein>
    <submittedName>
        <fullName evidence="2">PadR family transcriptional regulator</fullName>
    </submittedName>
</protein>
<reference evidence="2 3" key="1">
    <citation type="journal article" date="2019" name="Int. J. Syst. Evol. Microbiol.">
        <title>The Global Catalogue of Microorganisms (GCM) 10K type strain sequencing project: providing services to taxonomists for standard genome sequencing and annotation.</title>
        <authorList>
            <consortium name="The Broad Institute Genomics Platform"/>
            <consortium name="The Broad Institute Genome Sequencing Center for Infectious Disease"/>
            <person name="Wu L."/>
            <person name="Ma J."/>
        </authorList>
    </citation>
    <scope>NUCLEOTIDE SEQUENCE [LARGE SCALE GENOMIC DNA]</scope>
    <source>
        <strain evidence="2 3">CGMCC 1.15824</strain>
    </source>
</reference>
<dbReference type="RefSeq" id="WP_224830017.1">
    <property type="nucleotide sequence ID" value="NZ_JAIVEF010000034.1"/>
</dbReference>
<proteinExistence type="predicted"/>
<organism evidence="2 3">
    <name type="scientific">Saliphagus infecundisoli</name>
    <dbReference type="NCBI Taxonomy" id="1849069"/>
    <lineage>
        <taxon>Archaea</taxon>
        <taxon>Methanobacteriati</taxon>
        <taxon>Methanobacteriota</taxon>
        <taxon>Stenosarchaea group</taxon>
        <taxon>Halobacteria</taxon>
        <taxon>Halobacteriales</taxon>
        <taxon>Natrialbaceae</taxon>
        <taxon>Saliphagus</taxon>
    </lineage>
</organism>
<evidence type="ECO:0000313" key="3">
    <source>
        <dbReference type="Proteomes" id="UP001595925"/>
    </source>
</evidence>
<gene>
    <name evidence="2" type="ORF">ACFPFO_05985</name>
</gene>
<evidence type="ECO:0000313" key="2">
    <source>
        <dbReference type="EMBL" id="MFC4987322.1"/>
    </source>
</evidence>
<dbReference type="AlphaFoldDB" id="A0ABD5QE72"/>
<dbReference type="EMBL" id="JBHSJG010000021">
    <property type="protein sequence ID" value="MFC4987322.1"/>
    <property type="molecule type" value="Genomic_DNA"/>
</dbReference>
<dbReference type="InterPro" id="IPR005149">
    <property type="entry name" value="Tscrpt_reg_PadR_N"/>
</dbReference>